<organism evidence="2">
    <name type="scientific">uncultured Caudovirales phage</name>
    <dbReference type="NCBI Taxonomy" id="2100421"/>
    <lineage>
        <taxon>Viruses</taxon>
        <taxon>Duplodnaviria</taxon>
        <taxon>Heunggongvirae</taxon>
        <taxon>Uroviricota</taxon>
        <taxon>Caudoviricetes</taxon>
        <taxon>Peduoviridae</taxon>
        <taxon>Maltschvirus</taxon>
        <taxon>Maltschvirus maltsch</taxon>
    </lineage>
</organism>
<sequence>MRVKLHNSLARMVNGRMVIHTGGDVVDVTTSEGTRMIATNRATLVPDDMPAIDVQEQAQEQAPVKRVRRLPKE</sequence>
<evidence type="ECO:0000313" key="1">
    <source>
        <dbReference type="EMBL" id="CAB4128080.1"/>
    </source>
</evidence>
<protein>
    <submittedName>
        <fullName evidence="2">Uncharacterized protein</fullName>
    </submittedName>
</protein>
<gene>
    <name evidence="1" type="ORF">UFOVP107_7</name>
    <name evidence="2" type="ORF">UFOVP214_44</name>
</gene>
<evidence type="ECO:0000313" key="2">
    <source>
        <dbReference type="EMBL" id="CAB5218648.1"/>
    </source>
</evidence>
<accession>A0A6J7WP58</accession>
<dbReference type="EMBL" id="LR798264">
    <property type="protein sequence ID" value="CAB5218648.1"/>
    <property type="molecule type" value="Genomic_DNA"/>
</dbReference>
<reference evidence="2" key="1">
    <citation type="submission" date="2020-05" db="EMBL/GenBank/DDBJ databases">
        <authorList>
            <person name="Chiriac C."/>
            <person name="Salcher M."/>
            <person name="Ghai R."/>
            <person name="Kavagutti S V."/>
        </authorList>
    </citation>
    <scope>NUCLEOTIDE SEQUENCE</scope>
</reference>
<proteinExistence type="predicted"/>
<name>A0A6J7WP58_9CAUD</name>
<dbReference type="EMBL" id="LR796224">
    <property type="protein sequence ID" value="CAB4128080.1"/>
    <property type="molecule type" value="Genomic_DNA"/>
</dbReference>